<reference evidence="1" key="1">
    <citation type="submission" date="2016-01" db="EMBL/GenBank/DDBJ databases">
        <title>Complete genome of Planococcus rifietoensis type strain M8.</title>
        <authorList>
            <person name="See-Too W.S."/>
        </authorList>
    </citation>
    <scope>NUCLEOTIDE SEQUENCE [LARGE SCALE GENOMIC DNA]</scope>
    <source>
        <strain evidence="1">M8</strain>
    </source>
</reference>
<gene>
    <name evidence="1" type="ORF">AUC31_17670</name>
</gene>
<proteinExistence type="predicted"/>
<dbReference type="KEGG" id="prt:AUC31_17670"/>
<protein>
    <submittedName>
        <fullName evidence="1">Uncharacterized protein</fullName>
    </submittedName>
</protein>
<accession>A0A0X9YMN3</accession>
<dbReference type="STRING" id="200991.AUC31_17670"/>
<sequence>MGNEVATGGRFRAHRMWVMQLARQDVALPAARARPQPLPSLRSVQGLRLALFPQETNRA</sequence>
<evidence type="ECO:0000313" key="1">
    <source>
        <dbReference type="EMBL" id="AMA67438.1"/>
    </source>
</evidence>
<dbReference type="AlphaFoldDB" id="A0A0X9YMN3"/>
<keyword evidence="2" id="KW-1185">Reference proteome</keyword>
<dbReference type="Proteomes" id="UP000067683">
    <property type="component" value="Chromosome"/>
</dbReference>
<name>A0A0X9YMN3_9BACL</name>
<dbReference type="EMBL" id="CP013659">
    <property type="protein sequence ID" value="AMA67438.1"/>
    <property type="molecule type" value="Genomic_DNA"/>
</dbReference>
<organism evidence="1 2">
    <name type="scientific">Planococcus rifietoensis</name>
    <dbReference type="NCBI Taxonomy" id="200991"/>
    <lineage>
        <taxon>Bacteria</taxon>
        <taxon>Bacillati</taxon>
        <taxon>Bacillota</taxon>
        <taxon>Bacilli</taxon>
        <taxon>Bacillales</taxon>
        <taxon>Caryophanaceae</taxon>
        <taxon>Planococcus</taxon>
    </lineage>
</organism>
<evidence type="ECO:0000313" key="2">
    <source>
        <dbReference type="Proteomes" id="UP000067683"/>
    </source>
</evidence>